<evidence type="ECO:0000313" key="13">
    <source>
        <dbReference type="Proteomes" id="UP000051221"/>
    </source>
</evidence>
<dbReference type="SMART" id="SM00283">
    <property type="entry name" value="MA"/>
    <property type="match status" value="1"/>
</dbReference>
<dbReference type="PROSITE" id="PS50885">
    <property type="entry name" value="HAMP"/>
    <property type="match status" value="1"/>
</dbReference>
<sequence>MNFSSLRQMSIRARLYLLGGTITLLLLIPLTLLVQDYQDDLMLAKQNQTRHLVESTTSLLNYFYQQQTSGALTEQQAQQQAKQAIAAARYGDEDYFWIHDLTPTMVMHPFKPQLDGKSLSEVKDPNGKALFVEMAHRARDQGEGVVYYLWPKPGAQEAVEKVSYVKLFKPWGWIVGSGVYIDDVQALVATRLQTVLLQLAIAIAVMFALAYTIGRSITKPCLATLYAMEDIAKGEGDLTRQLDTSGNDELSRIARAFNQFTGKIRHIVQDIAPITESVTGSAQELTQVAQSASGKAMEQQQSVDTVASAMNQLHASNQEVANAAQEAAVAAHTASTKGQEGSNVIAKASGYMSSLSALLSKTDRDTQALAKETEDVGAVLEVIRGVAEQTNLLALNAAIEAARAGEQGRGFAVVADEVRTLATRTQSSTNEIEQIIASLQQRTRDVSASMEQTQQQSKATQEQADLAQQVLNAIDQQVSTILTLNQHIAEASNQQSLATDEISRNLTQIADHSTQSAAQAQQVAAASELLMENGQQLIHSFSTFKV</sequence>
<dbReference type="Pfam" id="PF00015">
    <property type="entry name" value="MCPsignal"/>
    <property type="match status" value="1"/>
</dbReference>
<dbReference type="GO" id="GO:0007165">
    <property type="term" value="P:signal transduction"/>
    <property type="evidence" value="ECO:0007669"/>
    <property type="project" value="UniProtKB-KW"/>
</dbReference>
<dbReference type="AlphaFoldDB" id="A0A0Q2QWH6"/>
<evidence type="ECO:0000256" key="8">
    <source>
        <dbReference type="PROSITE-ProRule" id="PRU00284"/>
    </source>
</evidence>
<name>A0A0Q2QWH6_VIBFU</name>
<dbReference type="RefSeq" id="WP_055466808.1">
    <property type="nucleotide sequence ID" value="NZ_LKHS01000019.1"/>
</dbReference>
<evidence type="ECO:0000256" key="1">
    <source>
        <dbReference type="ARBA" id="ARBA00004651"/>
    </source>
</evidence>
<dbReference type="InParanoid" id="A0A0Q2QWH6"/>
<feature type="domain" description="Methyl-accepting transducer" evidence="10">
    <location>
        <begin position="274"/>
        <end position="510"/>
    </location>
</feature>
<dbReference type="InterPro" id="IPR003660">
    <property type="entry name" value="HAMP_dom"/>
</dbReference>
<dbReference type="PROSITE" id="PS50111">
    <property type="entry name" value="CHEMOTAXIS_TRANSDUC_2"/>
    <property type="match status" value="1"/>
</dbReference>
<dbReference type="CDD" id="cd06225">
    <property type="entry name" value="HAMP"/>
    <property type="match status" value="1"/>
</dbReference>
<feature type="coiled-coil region" evidence="9">
    <location>
        <begin position="436"/>
        <end position="470"/>
    </location>
</feature>
<comment type="subcellular location">
    <subcellularLocation>
        <location evidence="1">Cell membrane</location>
        <topology evidence="1">Multi-pass membrane protein</topology>
    </subcellularLocation>
</comment>
<gene>
    <name evidence="12" type="ORF">AMR76_18260</name>
</gene>
<evidence type="ECO:0000313" key="12">
    <source>
        <dbReference type="EMBL" id="KQH84381.1"/>
    </source>
</evidence>
<dbReference type="GO" id="GO:0006935">
    <property type="term" value="P:chemotaxis"/>
    <property type="evidence" value="ECO:0007669"/>
    <property type="project" value="UniProtKB-ARBA"/>
</dbReference>
<dbReference type="FunFam" id="1.10.287.950:FF:000001">
    <property type="entry name" value="Methyl-accepting chemotaxis sensory transducer"/>
    <property type="match status" value="1"/>
</dbReference>
<dbReference type="SUPFAM" id="SSF58104">
    <property type="entry name" value="Methyl-accepting chemotaxis protein (MCP) signaling domain"/>
    <property type="match status" value="1"/>
</dbReference>
<keyword evidence="9" id="KW-0175">Coiled coil</keyword>
<reference evidence="12 13" key="1">
    <citation type="submission" date="2015-08" db="EMBL/GenBank/DDBJ databases">
        <title>Antibacterial properties of a collection of Vibrionaceae strains.</title>
        <authorList>
            <person name="Giubergia S."/>
        </authorList>
    </citation>
    <scope>NUCLEOTIDE SEQUENCE [LARGE SCALE GENOMIC DNA]</scope>
    <source>
        <strain evidence="12 13">S0821</strain>
    </source>
</reference>
<evidence type="ECO:0000256" key="4">
    <source>
        <dbReference type="ARBA" id="ARBA00022989"/>
    </source>
</evidence>
<evidence type="ECO:0000259" key="10">
    <source>
        <dbReference type="PROSITE" id="PS50111"/>
    </source>
</evidence>
<dbReference type="InterPro" id="IPR004089">
    <property type="entry name" value="MCPsignal_dom"/>
</dbReference>
<protein>
    <submittedName>
        <fullName evidence="12">Chemotaxis protein</fullName>
    </submittedName>
</protein>
<dbReference type="Pfam" id="PF00672">
    <property type="entry name" value="HAMP"/>
    <property type="match status" value="1"/>
</dbReference>
<evidence type="ECO:0000256" key="7">
    <source>
        <dbReference type="ARBA" id="ARBA00029447"/>
    </source>
</evidence>
<accession>A0A0Q2QWH6</accession>
<dbReference type="SMART" id="SM00304">
    <property type="entry name" value="HAMP"/>
    <property type="match status" value="1"/>
</dbReference>
<dbReference type="SMART" id="SM01049">
    <property type="entry name" value="Cache_2"/>
    <property type="match status" value="1"/>
</dbReference>
<organism evidence="12 13">
    <name type="scientific">Vibrio furnissii</name>
    <dbReference type="NCBI Taxonomy" id="29494"/>
    <lineage>
        <taxon>Bacteria</taxon>
        <taxon>Pseudomonadati</taxon>
        <taxon>Pseudomonadota</taxon>
        <taxon>Gammaproteobacteria</taxon>
        <taxon>Vibrionales</taxon>
        <taxon>Vibrionaceae</taxon>
        <taxon>Vibrio</taxon>
    </lineage>
</organism>
<proteinExistence type="inferred from homology"/>
<dbReference type="PANTHER" id="PTHR32089">
    <property type="entry name" value="METHYL-ACCEPTING CHEMOTAXIS PROTEIN MCPB"/>
    <property type="match status" value="1"/>
</dbReference>
<comment type="caution">
    <text evidence="12">The sequence shown here is derived from an EMBL/GenBank/DDBJ whole genome shotgun (WGS) entry which is preliminary data.</text>
</comment>
<keyword evidence="3" id="KW-0812">Transmembrane</keyword>
<evidence type="ECO:0000256" key="3">
    <source>
        <dbReference type="ARBA" id="ARBA00022692"/>
    </source>
</evidence>
<dbReference type="Pfam" id="PF17200">
    <property type="entry name" value="sCache_2"/>
    <property type="match status" value="1"/>
</dbReference>
<dbReference type="PANTHER" id="PTHR32089:SF119">
    <property type="entry name" value="METHYL-ACCEPTING CHEMOTAXIS PROTEIN CTPL"/>
    <property type="match status" value="1"/>
</dbReference>
<evidence type="ECO:0000256" key="9">
    <source>
        <dbReference type="SAM" id="Coils"/>
    </source>
</evidence>
<dbReference type="Gene3D" id="3.30.450.20">
    <property type="entry name" value="PAS domain"/>
    <property type="match status" value="1"/>
</dbReference>
<comment type="similarity">
    <text evidence="7">Belongs to the methyl-accepting chemotaxis (MCP) protein family.</text>
</comment>
<keyword evidence="5" id="KW-0472">Membrane</keyword>
<dbReference type="CDD" id="cd11386">
    <property type="entry name" value="MCP_signal"/>
    <property type="match status" value="1"/>
</dbReference>
<keyword evidence="6 8" id="KW-0807">Transducer</keyword>
<evidence type="ECO:0000259" key="11">
    <source>
        <dbReference type="PROSITE" id="PS50885"/>
    </source>
</evidence>
<dbReference type="InterPro" id="IPR033480">
    <property type="entry name" value="sCache_2"/>
</dbReference>
<keyword evidence="2" id="KW-1003">Cell membrane</keyword>
<keyword evidence="13" id="KW-1185">Reference proteome</keyword>
<dbReference type="GO" id="GO:0005886">
    <property type="term" value="C:plasma membrane"/>
    <property type="evidence" value="ECO:0007669"/>
    <property type="project" value="UniProtKB-SubCell"/>
</dbReference>
<dbReference type="Gene3D" id="1.10.287.950">
    <property type="entry name" value="Methyl-accepting chemotaxis protein"/>
    <property type="match status" value="1"/>
</dbReference>
<keyword evidence="4" id="KW-1133">Transmembrane helix</keyword>
<evidence type="ECO:0000256" key="2">
    <source>
        <dbReference type="ARBA" id="ARBA00022475"/>
    </source>
</evidence>
<dbReference type="EMBL" id="LKHS01000019">
    <property type="protein sequence ID" value="KQH84381.1"/>
    <property type="molecule type" value="Genomic_DNA"/>
</dbReference>
<evidence type="ECO:0000256" key="6">
    <source>
        <dbReference type="ARBA" id="ARBA00023224"/>
    </source>
</evidence>
<dbReference type="Proteomes" id="UP000051221">
    <property type="component" value="Unassembled WGS sequence"/>
</dbReference>
<evidence type="ECO:0000256" key="5">
    <source>
        <dbReference type="ARBA" id="ARBA00023136"/>
    </source>
</evidence>
<feature type="domain" description="HAMP" evidence="11">
    <location>
        <begin position="215"/>
        <end position="269"/>
    </location>
</feature>